<dbReference type="InterPro" id="IPR002491">
    <property type="entry name" value="ABC_transptr_periplasmic_BD"/>
</dbReference>
<feature type="domain" description="Fe/B12 periplasmic-binding" evidence="2">
    <location>
        <begin position="17"/>
        <end position="265"/>
    </location>
</feature>
<dbReference type="Proteomes" id="UP000238430">
    <property type="component" value="Unassembled WGS sequence"/>
</dbReference>
<evidence type="ECO:0000313" key="4">
    <source>
        <dbReference type="Proteomes" id="UP000238430"/>
    </source>
</evidence>
<dbReference type="EMBL" id="PXOT01000024">
    <property type="protein sequence ID" value="PSG89178.1"/>
    <property type="molecule type" value="Genomic_DNA"/>
</dbReference>
<dbReference type="PANTHER" id="PTHR30535:SF34">
    <property type="entry name" value="MOLYBDATE-BINDING PROTEIN MOLA"/>
    <property type="match status" value="1"/>
</dbReference>
<sequence length="266" mass="31006">MTDHLGNHIDISVTPKRIISLVPSQTELLYDLGLEESIVGITKFCVHPFHFKSTKQVVGGTKNIKIEKIKQLNPDIILCNKEENTPEIVAACQEICQVHVSDIVTIQDCLDLINDYGVIFKKSTNAQRISDKIRFHLNNFETFIKAEKVLKVAYFIWREPWMVAANNTFINHLLELNKYQNIYANLERYPEIELKKIRLQGDPEIVFLSSEPYPFKDEHAFEIGRKTHHAKTVFVDGEYFSWYGSRLIKAFDYFIELRKRLRTISN</sequence>
<reference evidence="3 4" key="1">
    <citation type="submission" date="2018-03" db="EMBL/GenBank/DDBJ databases">
        <title>Mesoflavibacter sp. HG37 and Mesoflavibacter sp. HG96 sp.nov., two marine bacteria isolated from seawater of Western Pacific Ocean.</title>
        <authorList>
            <person name="Cheng H."/>
            <person name="Wu Y.-H."/>
            <person name="Guo L.-L."/>
            <person name="Xu X.-W."/>
        </authorList>
    </citation>
    <scope>NUCLEOTIDE SEQUENCE [LARGE SCALE GENOMIC DNA]</scope>
    <source>
        <strain evidence="3 4">KCTC 42117</strain>
    </source>
</reference>
<keyword evidence="4" id="KW-1185">Reference proteome</keyword>
<dbReference type="RefSeq" id="WP_106679208.1">
    <property type="nucleotide sequence ID" value="NZ_JACHWV010000003.1"/>
</dbReference>
<dbReference type="SUPFAM" id="SSF53807">
    <property type="entry name" value="Helical backbone' metal receptor"/>
    <property type="match status" value="1"/>
</dbReference>
<name>A0A2T1NAM5_9FLAO</name>
<dbReference type="InterPro" id="IPR050902">
    <property type="entry name" value="ABC_Transporter_SBP"/>
</dbReference>
<evidence type="ECO:0000256" key="1">
    <source>
        <dbReference type="ARBA" id="ARBA00022729"/>
    </source>
</evidence>
<organism evidence="3 4">
    <name type="scientific">Mesoflavibacter zeaxanthinifaciens subsp. sabulilitoris</name>
    <dbReference type="NCBI Taxonomy" id="1520893"/>
    <lineage>
        <taxon>Bacteria</taxon>
        <taxon>Pseudomonadati</taxon>
        <taxon>Bacteroidota</taxon>
        <taxon>Flavobacteriia</taxon>
        <taxon>Flavobacteriales</taxon>
        <taxon>Flavobacteriaceae</taxon>
        <taxon>Mesoflavibacter</taxon>
    </lineage>
</organism>
<accession>A0A2T1NAM5</accession>
<dbReference type="NCBIfam" id="NF038402">
    <property type="entry name" value="TroA_like"/>
    <property type="match status" value="1"/>
</dbReference>
<dbReference type="PROSITE" id="PS50983">
    <property type="entry name" value="FE_B12_PBP"/>
    <property type="match status" value="1"/>
</dbReference>
<protein>
    <submittedName>
        <fullName evidence="3">Cobalamin-binding protein</fullName>
    </submittedName>
</protein>
<dbReference type="Pfam" id="PF01497">
    <property type="entry name" value="Peripla_BP_2"/>
    <property type="match status" value="1"/>
</dbReference>
<dbReference type="InterPro" id="IPR054828">
    <property type="entry name" value="Vit_B12_bind_prot"/>
</dbReference>
<dbReference type="AlphaFoldDB" id="A0A2T1NAM5"/>
<evidence type="ECO:0000259" key="2">
    <source>
        <dbReference type="PROSITE" id="PS50983"/>
    </source>
</evidence>
<proteinExistence type="predicted"/>
<dbReference type="OrthoDB" id="9816357at2"/>
<comment type="caution">
    <text evidence="3">The sequence shown here is derived from an EMBL/GenBank/DDBJ whole genome shotgun (WGS) entry which is preliminary data.</text>
</comment>
<keyword evidence="1" id="KW-0732">Signal</keyword>
<dbReference type="Gene3D" id="3.40.50.1980">
    <property type="entry name" value="Nitrogenase molybdenum iron protein domain"/>
    <property type="match status" value="2"/>
</dbReference>
<gene>
    <name evidence="3" type="ORF">C7H61_09485</name>
</gene>
<dbReference type="PANTHER" id="PTHR30535">
    <property type="entry name" value="VITAMIN B12-BINDING PROTEIN"/>
    <property type="match status" value="1"/>
</dbReference>
<evidence type="ECO:0000313" key="3">
    <source>
        <dbReference type="EMBL" id="PSG89178.1"/>
    </source>
</evidence>